<organism evidence="1 2">
    <name type="scientific">Streptomyces griseoruber</name>
    <dbReference type="NCBI Taxonomy" id="1943"/>
    <lineage>
        <taxon>Bacteria</taxon>
        <taxon>Bacillati</taxon>
        <taxon>Actinomycetota</taxon>
        <taxon>Actinomycetes</taxon>
        <taxon>Kitasatosporales</taxon>
        <taxon>Streptomycetaceae</taxon>
        <taxon>Streptomyces</taxon>
    </lineage>
</organism>
<dbReference type="EMBL" id="LMWW01000053">
    <property type="protein sequence ID" value="KUN78529.1"/>
    <property type="molecule type" value="Genomic_DNA"/>
</dbReference>
<sequence>MAPIPNGPYGIAKHGEQYLTLQEEKAPAVVLPSTGQPGEQEWHVESLSNGNVTIKNLRHGTYLSFDGVPEINKMLRGSSQATEWQLRQSAEPFMFHVVVPGGPIEGVELGVDLSLLRIFPPMTALRPLEPQNLGQAWRFEFHE</sequence>
<dbReference type="Gene3D" id="2.80.10.50">
    <property type="match status" value="1"/>
</dbReference>
<dbReference type="Proteomes" id="UP000052982">
    <property type="component" value="Unassembled WGS sequence"/>
</dbReference>
<evidence type="ECO:0008006" key="3">
    <source>
        <dbReference type="Google" id="ProtNLM"/>
    </source>
</evidence>
<reference evidence="1 2" key="1">
    <citation type="submission" date="2015-10" db="EMBL/GenBank/DDBJ databases">
        <title>Draft genome sequence of Streptomyces griseoruber DSM 40281, type strain for the species Streptomyces griseoruber.</title>
        <authorList>
            <person name="Ruckert C."/>
            <person name="Winkler A."/>
            <person name="Kalinowski J."/>
            <person name="Kampfer P."/>
            <person name="Glaeser S."/>
        </authorList>
    </citation>
    <scope>NUCLEOTIDE SEQUENCE [LARGE SCALE GENOMIC DNA]</scope>
    <source>
        <strain evidence="1 2">DSM 40281</strain>
    </source>
</reference>
<name>A0A101SRB8_9ACTN</name>
<keyword evidence="2" id="KW-1185">Reference proteome</keyword>
<dbReference type="OrthoDB" id="4191039at2"/>
<gene>
    <name evidence="1" type="ORF">AQJ64_31680</name>
</gene>
<proteinExistence type="predicted"/>
<protein>
    <recommendedName>
        <fullName evidence="3">Ricin B lectin domain-containing protein</fullName>
    </recommendedName>
</protein>
<comment type="caution">
    <text evidence="1">The sequence shown here is derived from an EMBL/GenBank/DDBJ whole genome shotgun (WGS) entry which is preliminary data.</text>
</comment>
<evidence type="ECO:0000313" key="2">
    <source>
        <dbReference type="Proteomes" id="UP000052982"/>
    </source>
</evidence>
<dbReference type="AlphaFoldDB" id="A0A101SRB8"/>
<evidence type="ECO:0000313" key="1">
    <source>
        <dbReference type="EMBL" id="KUN78529.1"/>
    </source>
</evidence>
<accession>A0A101SRB8</accession>
<dbReference type="RefSeq" id="WP_055632433.1">
    <property type="nucleotide sequence ID" value="NZ_JBIRRP010000013.1"/>
</dbReference>